<reference evidence="4 5" key="1">
    <citation type="submission" date="2020-04" db="EMBL/GenBank/DDBJ databases">
        <title>Sequencing and Assembly of C. fimi.</title>
        <authorList>
            <person name="Ramsey A.R."/>
        </authorList>
    </citation>
    <scope>NUCLEOTIDE SEQUENCE [LARGE SCALE GENOMIC DNA]</scope>
    <source>
        <strain evidence="4 5">SB</strain>
    </source>
</reference>
<dbReference type="InterPro" id="IPR015943">
    <property type="entry name" value="WD40/YVTN_repeat-like_dom_sf"/>
</dbReference>
<dbReference type="PANTHER" id="PTHR34512:SF30">
    <property type="entry name" value="OUTER MEMBRANE PROTEIN ASSEMBLY FACTOR BAMB"/>
    <property type="match status" value="1"/>
</dbReference>
<feature type="region of interest" description="Disordered" evidence="1">
    <location>
        <begin position="1"/>
        <end position="42"/>
    </location>
</feature>
<dbReference type="AlphaFoldDB" id="A0A7Y0LV00"/>
<dbReference type="PANTHER" id="PTHR34512">
    <property type="entry name" value="CELL SURFACE PROTEIN"/>
    <property type="match status" value="1"/>
</dbReference>
<dbReference type="EMBL" id="JABCJJ010000001">
    <property type="protein sequence ID" value="NMR18668.1"/>
    <property type="molecule type" value="Genomic_DNA"/>
</dbReference>
<proteinExistence type="predicted"/>
<dbReference type="InterPro" id="IPR011047">
    <property type="entry name" value="Quinoprotein_ADH-like_sf"/>
</dbReference>
<dbReference type="Proteomes" id="UP000562124">
    <property type="component" value="Unassembled WGS sequence"/>
</dbReference>
<feature type="domain" description="Pyrrolo-quinoline quinone repeat" evidence="3">
    <location>
        <begin position="132"/>
        <end position="312"/>
    </location>
</feature>
<dbReference type="Gene3D" id="2.130.10.10">
    <property type="entry name" value="YVTN repeat-like/Quinoprotein amine dehydrogenase"/>
    <property type="match status" value="2"/>
</dbReference>
<evidence type="ECO:0000256" key="2">
    <source>
        <dbReference type="SAM" id="Phobius"/>
    </source>
</evidence>
<keyword evidence="2" id="KW-0812">Transmembrane</keyword>
<dbReference type="Pfam" id="PF13360">
    <property type="entry name" value="PQQ_2"/>
    <property type="match status" value="2"/>
</dbReference>
<keyword evidence="2" id="KW-1133">Transmembrane helix</keyword>
<gene>
    <name evidence="4" type="ORF">HIR71_00230</name>
</gene>
<dbReference type="InterPro" id="IPR002372">
    <property type="entry name" value="PQQ_rpt_dom"/>
</dbReference>
<keyword evidence="2" id="KW-0472">Membrane</keyword>
<dbReference type="SUPFAM" id="SSF50998">
    <property type="entry name" value="Quinoprotein alcohol dehydrogenase-like"/>
    <property type="match status" value="1"/>
</dbReference>
<feature type="transmembrane region" description="Helical" evidence="2">
    <location>
        <begin position="58"/>
        <end position="75"/>
    </location>
</feature>
<keyword evidence="5" id="KW-1185">Reference proteome</keyword>
<dbReference type="RefSeq" id="WP_169322603.1">
    <property type="nucleotide sequence ID" value="NZ_JABCJJ010000001.1"/>
</dbReference>
<evidence type="ECO:0000259" key="3">
    <source>
        <dbReference type="Pfam" id="PF13360"/>
    </source>
</evidence>
<organism evidence="4 5">
    <name type="scientific">Cellulomonas fimi</name>
    <dbReference type="NCBI Taxonomy" id="1708"/>
    <lineage>
        <taxon>Bacteria</taxon>
        <taxon>Bacillati</taxon>
        <taxon>Actinomycetota</taxon>
        <taxon>Actinomycetes</taxon>
        <taxon>Micrococcales</taxon>
        <taxon>Cellulomonadaceae</taxon>
        <taxon>Cellulomonas</taxon>
    </lineage>
</organism>
<feature type="domain" description="Pyrrolo-quinoline quinone repeat" evidence="3">
    <location>
        <begin position="392"/>
        <end position="513"/>
    </location>
</feature>
<evidence type="ECO:0000313" key="5">
    <source>
        <dbReference type="Proteomes" id="UP000562124"/>
    </source>
</evidence>
<protein>
    <submittedName>
        <fullName evidence="4">PQQ-binding-like beta-propeller repeat protein</fullName>
    </submittedName>
</protein>
<evidence type="ECO:0000256" key="1">
    <source>
        <dbReference type="SAM" id="MobiDB-lite"/>
    </source>
</evidence>
<accession>A0A7Y0LV00</accession>
<sequence>MRRPRDMQDVELVEDDGSTFRPPGNPHELAAGDAAPDGTGSVDLLRTGPATRRRARRWRPVAVTVAVLLGLAVVVTDRREAHRLAALRDVPGMLAPLDRPVAELWRFEGQLSEMRGIGGLVVGPTSEDDGGSEIVALDPLTGRAVWRVEALPPGEQGRQIFCPDSSYPGVPDGRRDDPVLACLVAHTTLTQKLPDGSLIQGPGDVRLLALDTATGDVLQDRAVGPGATVTAIGHDLLITDVVLGADGVDHVQVVRIDARDGAQRWSFTTPGGVEAADEGWGRVGWTSASADRLVVQVASGTTWILSADGELLGSWAGDSPAAEREPVYPFPGRDLLIGSTPDGERTVLLDPETGRSVAVKGYPATPTPDDGSLADLVLTQVWSDGTDASGPTLTAFDLATGDELWSGSIVDFGGLAVLDGRVLVRGEDAVSSLDGRTGGTQWSTPIERPGWSQLVTDGRLVLLALPDAVGGPVVAAYAVVDGRKLWEVDVGRVDTLWVIDGHLYAQSDGDLVALG</sequence>
<comment type="caution">
    <text evidence="4">The sequence shown here is derived from an EMBL/GenBank/DDBJ whole genome shotgun (WGS) entry which is preliminary data.</text>
</comment>
<evidence type="ECO:0000313" key="4">
    <source>
        <dbReference type="EMBL" id="NMR18668.1"/>
    </source>
</evidence>
<name>A0A7Y0LV00_CELFI</name>